<sequence length="114" mass="12467">MGAPSICHDGPVVGDGAHRVLWLRDLNTPEIDRRHKQRFPSARRLSFAESMASTSLFWVSVTPAARELPAAIDGPCPKCEGAGKLWGNWVIDDASDWFEEGYAPCWVCQDGGPA</sequence>
<accession>A0ABV1UB65</accession>
<protein>
    <submittedName>
        <fullName evidence="1">Uncharacterized protein</fullName>
    </submittedName>
</protein>
<dbReference type="RefSeq" id="WP_352064431.1">
    <property type="nucleotide sequence ID" value="NZ_JBEOYA010000125.1"/>
</dbReference>
<organism evidence="1 2">
    <name type="scientific">Streptomyces sp. 900105245</name>
    <dbReference type="NCBI Taxonomy" id="3154379"/>
    <lineage>
        <taxon>Bacteria</taxon>
        <taxon>Bacillati</taxon>
        <taxon>Actinomycetota</taxon>
        <taxon>Actinomycetes</taxon>
        <taxon>Kitasatosporales</taxon>
        <taxon>Streptomycetaceae</taxon>
        <taxon>Streptomyces</taxon>
    </lineage>
</organism>
<proteinExistence type="predicted"/>
<name>A0ABV1UB65_9ACTN</name>
<comment type="caution">
    <text evidence="1">The sequence shown here is derived from an EMBL/GenBank/DDBJ whole genome shotgun (WGS) entry which is preliminary data.</text>
</comment>
<reference evidence="1 2" key="1">
    <citation type="submission" date="2024-06" db="EMBL/GenBank/DDBJ databases">
        <title>The Natural Products Discovery Center: Release of the First 8490 Sequenced Strains for Exploring Actinobacteria Biosynthetic Diversity.</title>
        <authorList>
            <person name="Kalkreuter E."/>
            <person name="Kautsar S.A."/>
            <person name="Yang D."/>
            <person name="Bader C.D."/>
            <person name="Teijaro C.N."/>
            <person name="Fluegel L."/>
            <person name="Davis C.M."/>
            <person name="Simpson J.R."/>
            <person name="Lauterbach L."/>
            <person name="Steele A.D."/>
            <person name="Gui C."/>
            <person name="Meng S."/>
            <person name="Li G."/>
            <person name="Viehrig K."/>
            <person name="Ye F."/>
            <person name="Su P."/>
            <person name="Kiefer A.F."/>
            <person name="Nichols A."/>
            <person name="Cepeda A.J."/>
            <person name="Yan W."/>
            <person name="Fan B."/>
            <person name="Jiang Y."/>
            <person name="Adhikari A."/>
            <person name="Zheng C.-J."/>
            <person name="Schuster L."/>
            <person name="Cowan T.M."/>
            <person name="Smanski M.J."/>
            <person name="Chevrette M.G."/>
            <person name="De Carvalho L.P.S."/>
            <person name="Shen B."/>
        </authorList>
    </citation>
    <scope>NUCLEOTIDE SEQUENCE [LARGE SCALE GENOMIC DNA]</scope>
    <source>
        <strain evidence="1 2">NPDC001166</strain>
    </source>
</reference>
<evidence type="ECO:0000313" key="2">
    <source>
        <dbReference type="Proteomes" id="UP001470023"/>
    </source>
</evidence>
<gene>
    <name evidence="1" type="ORF">ABT272_24925</name>
</gene>
<evidence type="ECO:0000313" key="1">
    <source>
        <dbReference type="EMBL" id="MER6430954.1"/>
    </source>
</evidence>
<dbReference type="EMBL" id="JBEPAZ010000023">
    <property type="protein sequence ID" value="MER6430954.1"/>
    <property type="molecule type" value="Genomic_DNA"/>
</dbReference>
<dbReference type="Proteomes" id="UP001470023">
    <property type="component" value="Unassembled WGS sequence"/>
</dbReference>
<keyword evidence="2" id="KW-1185">Reference proteome</keyword>